<dbReference type="InterPro" id="IPR017452">
    <property type="entry name" value="GPCR_Rhodpsn_7TM"/>
</dbReference>
<evidence type="ECO:0000256" key="4">
    <source>
        <dbReference type="ARBA" id="ARBA00022989"/>
    </source>
</evidence>
<dbReference type="PROSITE" id="PS51257">
    <property type="entry name" value="PROKAR_LIPOPROTEIN"/>
    <property type="match status" value="1"/>
</dbReference>
<keyword evidence="12" id="KW-1185">Reference proteome</keyword>
<evidence type="ECO:0000313" key="13">
    <source>
        <dbReference type="RefSeq" id="XP_031557256.1"/>
    </source>
</evidence>
<dbReference type="InParanoid" id="A0A6P8HNK0"/>
<reference evidence="13" key="1">
    <citation type="submission" date="2025-08" db="UniProtKB">
        <authorList>
            <consortium name="RefSeq"/>
        </authorList>
    </citation>
    <scope>IDENTIFICATION</scope>
    <source>
        <tissue evidence="13">Tentacle</tissue>
    </source>
</reference>
<name>A0A6P8HNK0_ACTTE</name>
<keyword evidence="7 9" id="KW-0675">Receptor</keyword>
<dbReference type="InterPro" id="IPR050569">
    <property type="entry name" value="TAAR"/>
</dbReference>
<protein>
    <submittedName>
        <fullName evidence="13">5-hydroxytryptamine receptor 2A-like</fullName>
    </submittedName>
</protein>
<dbReference type="PROSITE" id="PS00237">
    <property type="entry name" value="G_PROTEIN_RECEP_F1_1"/>
    <property type="match status" value="1"/>
</dbReference>
<dbReference type="KEGG" id="aten:116293900"/>
<accession>A0A6P8HNK0</accession>
<keyword evidence="5 9" id="KW-0297">G-protein coupled receptor</keyword>
<evidence type="ECO:0000256" key="6">
    <source>
        <dbReference type="ARBA" id="ARBA00023136"/>
    </source>
</evidence>
<evidence type="ECO:0000256" key="3">
    <source>
        <dbReference type="ARBA" id="ARBA00022692"/>
    </source>
</evidence>
<keyword evidence="3 9" id="KW-0812">Transmembrane</keyword>
<evidence type="ECO:0000256" key="1">
    <source>
        <dbReference type="ARBA" id="ARBA00004651"/>
    </source>
</evidence>
<feature type="transmembrane region" description="Helical" evidence="10">
    <location>
        <begin position="170"/>
        <end position="191"/>
    </location>
</feature>
<keyword evidence="8 9" id="KW-0807">Transducer</keyword>
<dbReference type="PRINTS" id="PR00237">
    <property type="entry name" value="GPCRRHODOPSN"/>
</dbReference>
<organism evidence="12 13">
    <name type="scientific">Actinia tenebrosa</name>
    <name type="common">Australian red waratah sea anemone</name>
    <dbReference type="NCBI Taxonomy" id="6105"/>
    <lineage>
        <taxon>Eukaryota</taxon>
        <taxon>Metazoa</taxon>
        <taxon>Cnidaria</taxon>
        <taxon>Anthozoa</taxon>
        <taxon>Hexacorallia</taxon>
        <taxon>Actiniaria</taxon>
        <taxon>Actiniidae</taxon>
        <taxon>Actinia</taxon>
    </lineage>
</organism>
<gene>
    <name evidence="13" type="primary">LOC116293900</name>
</gene>
<dbReference type="FunCoup" id="A0A6P8HNK0">
    <property type="interactions" value="641"/>
</dbReference>
<dbReference type="OrthoDB" id="5968348at2759"/>
<dbReference type="GeneID" id="116293900"/>
<feature type="transmembrane region" description="Helical" evidence="10">
    <location>
        <begin position="140"/>
        <end position="158"/>
    </location>
</feature>
<evidence type="ECO:0000313" key="12">
    <source>
        <dbReference type="Proteomes" id="UP000515163"/>
    </source>
</evidence>
<comment type="subcellular location">
    <subcellularLocation>
        <location evidence="1">Cell membrane</location>
        <topology evidence="1">Multi-pass membrane protein</topology>
    </subcellularLocation>
</comment>
<feature type="transmembrane region" description="Helical" evidence="10">
    <location>
        <begin position="267"/>
        <end position="288"/>
    </location>
</feature>
<feature type="domain" description="G-protein coupled receptors family 1 profile" evidence="11">
    <location>
        <begin position="40"/>
        <end position="286"/>
    </location>
</feature>
<keyword evidence="2" id="KW-1003">Cell membrane</keyword>
<sequence length="326" mass="37078">MSETKWNQTLEVACNRDYCTQCPTLMACLYTIVGVFCMIGNGMVLYAIYKTPYLQTVSNYFIASLAVADFSVGVLVNPFWAARSALSVWHNQHPLTVITAYMSMQTAVTTTFNLCAVSIDRYVAITRPLHYERILTRRRCKIIIAIIWILSFVLPIPRPLVTDPSKVSKIWMTGSTLVILLPLIIITYCYYHIVREVKRHISSIASINKWVSSLNDGVVTRKRNTKAAWTVAIVIGVFLVLWFPSLILTLLLALNKKVCDEEKLTRVWSFTVLVAFFSSAVNPLVYTARNQEYRNAFRSIFFNRGTKHDSTVAVISNSMTINERTF</sequence>
<dbReference type="Proteomes" id="UP000515163">
    <property type="component" value="Unplaced"/>
</dbReference>
<dbReference type="RefSeq" id="XP_031557256.1">
    <property type="nucleotide sequence ID" value="XM_031701396.1"/>
</dbReference>
<dbReference type="CDD" id="cd00637">
    <property type="entry name" value="7tm_classA_rhodopsin-like"/>
    <property type="match status" value="1"/>
</dbReference>
<dbReference type="Gene3D" id="1.20.1070.10">
    <property type="entry name" value="Rhodopsin 7-helix transmembrane proteins"/>
    <property type="match status" value="1"/>
</dbReference>
<evidence type="ECO:0000256" key="10">
    <source>
        <dbReference type="SAM" id="Phobius"/>
    </source>
</evidence>
<dbReference type="PROSITE" id="PS50262">
    <property type="entry name" value="G_PROTEIN_RECEP_F1_2"/>
    <property type="match status" value="1"/>
</dbReference>
<dbReference type="AlphaFoldDB" id="A0A6P8HNK0"/>
<dbReference type="InterPro" id="IPR000276">
    <property type="entry name" value="GPCR_Rhodpsn"/>
</dbReference>
<dbReference type="PANTHER" id="PTHR24249">
    <property type="entry name" value="HISTAMINE RECEPTOR-RELATED G-PROTEIN COUPLED RECEPTOR"/>
    <property type="match status" value="1"/>
</dbReference>
<evidence type="ECO:0000256" key="7">
    <source>
        <dbReference type="ARBA" id="ARBA00023170"/>
    </source>
</evidence>
<dbReference type="SMART" id="SM01381">
    <property type="entry name" value="7TM_GPCR_Srsx"/>
    <property type="match status" value="1"/>
</dbReference>
<keyword evidence="6 10" id="KW-0472">Membrane</keyword>
<feature type="transmembrane region" description="Helical" evidence="10">
    <location>
        <begin position="60"/>
        <end position="80"/>
    </location>
</feature>
<evidence type="ECO:0000256" key="8">
    <source>
        <dbReference type="ARBA" id="ARBA00023224"/>
    </source>
</evidence>
<dbReference type="SUPFAM" id="SSF81321">
    <property type="entry name" value="Family A G protein-coupled receptor-like"/>
    <property type="match status" value="1"/>
</dbReference>
<proteinExistence type="inferred from homology"/>
<dbReference type="Pfam" id="PF00001">
    <property type="entry name" value="7tm_1"/>
    <property type="match status" value="2"/>
</dbReference>
<evidence type="ECO:0000256" key="2">
    <source>
        <dbReference type="ARBA" id="ARBA00022475"/>
    </source>
</evidence>
<evidence type="ECO:0000256" key="9">
    <source>
        <dbReference type="RuleBase" id="RU000688"/>
    </source>
</evidence>
<feature type="transmembrane region" description="Helical" evidence="10">
    <location>
        <begin position="231"/>
        <end position="255"/>
    </location>
</feature>
<evidence type="ECO:0000256" key="5">
    <source>
        <dbReference type="ARBA" id="ARBA00023040"/>
    </source>
</evidence>
<dbReference type="GO" id="GO:0005886">
    <property type="term" value="C:plasma membrane"/>
    <property type="evidence" value="ECO:0007669"/>
    <property type="project" value="UniProtKB-SubCell"/>
</dbReference>
<dbReference type="GO" id="GO:0004930">
    <property type="term" value="F:G protein-coupled receptor activity"/>
    <property type="evidence" value="ECO:0007669"/>
    <property type="project" value="UniProtKB-KW"/>
</dbReference>
<feature type="transmembrane region" description="Helical" evidence="10">
    <location>
        <begin position="100"/>
        <end position="119"/>
    </location>
</feature>
<comment type="similarity">
    <text evidence="9">Belongs to the G-protein coupled receptor 1 family.</text>
</comment>
<dbReference type="PANTHER" id="PTHR24249:SF372">
    <property type="entry name" value="G-PROTEIN COUPLED RECEPTORS FAMILY 1 PROFILE DOMAIN-CONTAINING PROTEIN"/>
    <property type="match status" value="1"/>
</dbReference>
<feature type="transmembrane region" description="Helical" evidence="10">
    <location>
        <begin position="24"/>
        <end position="48"/>
    </location>
</feature>
<evidence type="ECO:0000259" key="11">
    <source>
        <dbReference type="PROSITE" id="PS50262"/>
    </source>
</evidence>
<keyword evidence="4 10" id="KW-1133">Transmembrane helix</keyword>